<feature type="region of interest" description="Disordered" evidence="1">
    <location>
        <begin position="1"/>
        <end position="83"/>
    </location>
</feature>
<feature type="region of interest" description="Disordered" evidence="1">
    <location>
        <begin position="110"/>
        <end position="157"/>
    </location>
</feature>
<evidence type="ECO:0000313" key="2">
    <source>
        <dbReference type="EMBL" id="GCB60927.1"/>
    </source>
</evidence>
<dbReference type="OMA" id="ICCKPRM"/>
<dbReference type="AlphaFoldDB" id="A0A401NJA4"/>
<proteinExistence type="predicted"/>
<reference evidence="2 3" key="1">
    <citation type="journal article" date="2018" name="Nat. Ecol. Evol.">
        <title>Shark genomes provide insights into elasmobranch evolution and the origin of vertebrates.</title>
        <authorList>
            <person name="Hara Y"/>
            <person name="Yamaguchi K"/>
            <person name="Onimaru K"/>
            <person name="Kadota M"/>
            <person name="Koyanagi M"/>
            <person name="Keeley SD"/>
            <person name="Tatsumi K"/>
            <person name="Tanaka K"/>
            <person name="Motone F"/>
            <person name="Kageyama Y"/>
            <person name="Nozu R"/>
            <person name="Adachi N"/>
            <person name="Nishimura O"/>
            <person name="Nakagawa R"/>
            <person name="Tanegashima C"/>
            <person name="Kiyatake I"/>
            <person name="Matsumoto R"/>
            <person name="Murakumo K"/>
            <person name="Nishida K"/>
            <person name="Terakita A"/>
            <person name="Kuratani S"/>
            <person name="Sato K"/>
            <person name="Hyodo S Kuraku.S."/>
        </authorList>
    </citation>
    <scope>NUCLEOTIDE SEQUENCE [LARGE SCALE GENOMIC DNA]</scope>
</reference>
<dbReference type="Proteomes" id="UP000288216">
    <property type="component" value="Unassembled WGS sequence"/>
</dbReference>
<gene>
    <name evidence="2" type="ORF">scyTo_0012821</name>
</gene>
<organism evidence="2 3">
    <name type="scientific">Scyliorhinus torazame</name>
    <name type="common">Cloudy catshark</name>
    <name type="synonym">Catulus torazame</name>
    <dbReference type="NCBI Taxonomy" id="75743"/>
    <lineage>
        <taxon>Eukaryota</taxon>
        <taxon>Metazoa</taxon>
        <taxon>Chordata</taxon>
        <taxon>Craniata</taxon>
        <taxon>Vertebrata</taxon>
        <taxon>Chondrichthyes</taxon>
        <taxon>Elasmobranchii</taxon>
        <taxon>Galeomorphii</taxon>
        <taxon>Galeoidea</taxon>
        <taxon>Carcharhiniformes</taxon>
        <taxon>Scyliorhinidae</taxon>
        <taxon>Scyliorhinus</taxon>
    </lineage>
</organism>
<feature type="compositionally biased region" description="Basic and acidic residues" evidence="1">
    <location>
        <begin position="1"/>
        <end position="14"/>
    </location>
</feature>
<evidence type="ECO:0000256" key="1">
    <source>
        <dbReference type="SAM" id="MobiDB-lite"/>
    </source>
</evidence>
<name>A0A401NJA4_SCYTO</name>
<feature type="compositionally biased region" description="Pro residues" evidence="1">
    <location>
        <begin position="144"/>
        <end position="153"/>
    </location>
</feature>
<evidence type="ECO:0000313" key="3">
    <source>
        <dbReference type="Proteomes" id="UP000288216"/>
    </source>
</evidence>
<sequence length="193" mass="21827">MQENVGREQREASKTRSIGELVLPGGPVGEVRQVSKVNPTKQKEQEGLKRTSVAVLKYNPALAKSRQGDRRKSSAKKGSSKDIAESRLWSSIDGGTEVYFSGHAIRHIQPRSQSAPDTRLDSATNTNQLRTTPQWETSTMQTPAPMPQPWPPVKKPDTEKQHIKVYKGRWRCLHYLCDQICCKPRMKTTILYE</sequence>
<keyword evidence="3" id="KW-1185">Reference proteome</keyword>
<comment type="caution">
    <text evidence="2">The sequence shown here is derived from an EMBL/GenBank/DDBJ whole genome shotgun (WGS) entry which is preliminary data.</text>
</comment>
<feature type="compositionally biased region" description="Polar residues" evidence="1">
    <location>
        <begin position="110"/>
        <end position="138"/>
    </location>
</feature>
<accession>A0A401NJA4</accession>
<dbReference type="OrthoDB" id="9946038at2759"/>
<protein>
    <submittedName>
        <fullName evidence="2">Uncharacterized protein</fullName>
    </submittedName>
</protein>
<dbReference type="EMBL" id="BFAA01006324">
    <property type="protein sequence ID" value="GCB60927.1"/>
    <property type="molecule type" value="Genomic_DNA"/>
</dbReference>